<evidence type="ECO:0000313" key="3">
    <source>
        <dbReference type="WBParaSite" id="ECPE_0001308701-mRNA-1"/>
    </source>
</evidence>
<reference evidence="3" key="1">
    <citation type="submission" date="2016-06" db="UniProtKB">
        <authorList>
            <consortium name="WormBaseParasite"/>
        </authorList>
    </citation>
    <scope>IDENTIFICATION</scope>
</reference>
<accession>A0A183B1G4</accession>
<dbReference type="OrthoDB" id="10029313at2759"/>
<dbReference type="PANTHER" id="PTHR21301:SF11">
    <property type="entry name" value="GIY-YIG DOMAIN-CONTAINING PROTEIN"/>
    <property type="match status" value="1"/>
</dbReference>
<gene>
    <name evidence="1" type="ORF">ECPE_LOCUS13049</name>
</gene>
<protein>
    <submittedName>
        <fullName evidence="3">Reverse transcriptase domain-containing protein</fullName>
    </submittedName>
</protein>
<evidence type="ECO:0000313" key="1">
    <source>
        <dbReference type="EMBL" id="VDP90321.1"/>
    </source>
</evidence>
<keyword evidence="2" id="KW-1185">Reference proteome</keyword>
<proteinExistence type="predicted"/>
<dbReference type="Proteomes" id="UP000272942">
    <property type="component" value="Unassembled WGS sequence"/>
</dbReference>
<dbReference type="PANTHER" id="PTHR21301">
    <property type="entry name" value="REVERSE TRANSCRIPTASE"/>
    <property type="match status" value="1"/>
</dbReference>
<evidence type="ECO:0000313" key="2">
    <source>
        <dbReference type="Proteomes" id="UP000272942"/>
    </source>
</evidence>
<dbReference type="AlphaFoldDB" id="A0A183B1G4"/>
<dbReference type="WBParaSite" id="ECPE_0001308701-mRNA-1">
    <property type="protein sequence ID" value="ECPE_0001308701-mRNA-1"/>
    <property type="gene ID" value="ECPE_0001308701"/>
</dbReference>
<reference evidence="1 2" key="2">
    <citation type="submission" date="2018-11" db="EMBL/GenBank/DDBJ databases">
        <authorList>
            <consortium name="Pathogen Informatics"/>
        </authorList>
    </citation>
    <scope>NUCLEOTIDE SEQUENCE [LARGE SCALE GENOMIC DNA]</scope>
    <source>
        <strain evidence="1 2">Egypt</strain>
    </source>
</reference>
<sequence length="139" mass="15490">MFRFGINHILNKVNIEGKQMTSFDVQFLFTNVPVREVIQITCDHVKEQIQLSLLVFVLERLLLFCTIDVSFSFHGNGYRQIDGGAMGNPKGSVLANLLIAHLELIVPGMLSGTKITSLRGILRASASAVQRLYDPVRDC</sequence>
<organism evidence="3">
    <name type="scientific">Echinostoma caproni</name>
    <dbReference type="NCBI Taxonomy" id="27848"/>
    <lineage>
        <taxon>Eukaryota</taxon>
        <taxon>Metazoa</taxon>
        <taxon>Spiralia</taxon>
        <taxon>Lophotrochozoa</taxon>
        <taxon>Platyhelminthes</taxon>
        <taxon>Trematoda</taxon>
        <taxon>Digenea</taxon>
        <taxon>Plagiorchiida</taxon>
        <taxon>Echinostomata</taxon>
        <taxon>Echinostomatoidea</taxon>
        <taxon>Echinostomatidae</taxon>
        <taxon>Echinostoma</taxon>
    </lineage>
</organism>
<name>A0A183B1G4_9TREM</name>
<dbReference type="EMBL" id="UZAN01054180">
    <property type="protein sequence ID" value="VDP90321.1"/>
    <property type="molecule type" value="Genomic_DNA"/>
</dbReference>